<evidence type="ECO:0000256" key="1">
    <source>
        <dbReference type="SAM" id="MobiDB-lite"/>
    </source>
</evidence>
<dbReference type="KEGG" id="bdi:104583078"/>
<reference evidence="2 3" key="1">
    <citation type="journal article" date="2010" name="Nature">
        <title>Genome sequencing and analysis of the model grass Brachypodium distachyon.</title>
        <authorList>
            <consortium name="International Brachypodium Initiative"/>
        </authorList>
    </citation>
    <scope>NUCLEOTIDE SEQUENCE [LARGE SCALE GENOMIC DNA]</scope>
    <source>
        <strain evidence="2 3">Bd21</strain>
    </source>
</reference>
<proteinExistence type="predicted"/>
<organism evidence="2">
    <name type="scientific">Brachypodium distachyon</name>
    <name type="common">Purple false brome</name>
    <name type="synonym">Trachynia distachya</name>
    <dbReference type="NCBI Taxonomy" id="15368"/>
    <lineage>
        <taxon>Eukaryota</taxon>
        <taxon>Viridiplantae</taxon>
        <taxon>Streptophyta</taxon>
        <taxon>Embryophyta</taxon>
        <taxon>Tracheophyta</taxon>
        <taxon>Spermatophyta</taxon>
        <taxon>Magnoliopsida</taxon>
        <taxon>Liliopsida</taxon>
        <taxon>Poales</taxon>
        <taxon>Poaceae</taxon>
        <taxon>BOP clade</taxon>
        <taxon>Pooideae</taxon>
        <taxon>Stipodae</taxon>
        <taxon>Brachypodieae</taxon>
        <taxon>Brachypodium</taxon>
    </lineage>
</organism>
<feature type="compositionally biased region" description="Polar residues" evidence="1">
    <location>
        <begin position="187"/>
        <end position="196"/>
    </location>
</feature>
<dbReference type="GeneID" id="104583078"/>
<feature type="region of interest" description="Disordered" evidence="1">
    <location>
        <begin position="309"/>
        <end position="328"/>
    </location>
</feature>
<protein>
    <submittedName>
        <fullName evidence="2 3">Uncharacterized protein</fullName>
    </submittedName>
</protein>
<sequence length="658" mass="71622">MEMKEGNPGPGMEVATAFLETNLGTGLAVSFPARATTVADLKRMVSDEHATSFPSIGQITVESFKVRRRGTLYHLTDSMLVQAAFHGIKGTWYLQVDAVPHCTPAVVAAHKDAKCATDDTDTGMLHHVLCSTQRNAAIDGCMPLLPQDAASQGGGNLALADTPSMKQHFDVHVSPCASKETPLVPATSLSNHSSVQGDGYAMPGENSDPDVAAQEDDDPVRRQQIQEPRGKKHFREENQNHQSIADNCVGGLTSLVCSRQDDQNKRGHLLKDEHSEQYPKSKKNCARVNGFLNEVDVISVGTKDVAVHSSDDEIPKNEGALDNSQNHGKGLDFLGRKEEAVQTRPADELESSVELCGHGSKSVTNDTEPISENPALCFSVNENDSTTSTEKHADVGVTREKVVEQQGHLDNSTEGSVEKHDGSTKRCDTVSVTAGLFDLFTPKYALSEETVNSTLKRYHNGEVCNSGSRKKGTDLPPYVGTLKEVTNSLEREAMVHKGDGKDGERSSKGTDLPPCAESMKENKSPNLTCTAGDGTTVERIQSEDSLQSDQRKFSILEAIESDLVKPCQNAGKCPEGTPKKEGTKVPLDYVTDKSDPHGWCNIPDTPKTPVTNDLKESRDVEATSTDGTEQEEWGHRRRQRIGVRKVRMSRAMKMYGFR</sequence>
<feature type="region of interest" description="Disordered" evidence="1">
    <location>
        <begin position="182"/>
        <end position="241"/>
    </location>
</feature>
<keyword evidence="4" id="KW-1185">Reference proteome</keyword>
<dbReference type="Gramene" id="KQK04539">
    <property type="protein sequence ID" value="KQK04539"/>
    <property type="gene ID" value="BRADI_2g14126v3"/>
</dbReference>
<name>A0A0Q3IF22_BRADI</name>
<feature type="compositionally biased region" description="Basic and acidic residues" evidence="1">
    <location>
        <begin position="495"/>
        <end position="508"/>
    </location>
</feature>
<accession>A0A0Q3IF22</accession>
<dbReference type="OrthoDB" id="1093005at2759"/>
<evidence type="ECO:0000313" key="4">
    <source>
        <dbReference type="Proteomes" id="UP000008810"/>
    </source>
</evidence>
<feature type="region of interest" description="Disordered" evidence="1">
    <location>
        <begin position="596"/>
        <end position="638"/>
    </location>
</feature>
<reference evidence="3" key="3">
    <citation type="submission" date="2018-08" db="UniProtKB">
        <authorList>
            <consortium name="EnsemblPlants"/>
        </authorList>
    </citation>
    <scope>IDENTIFICATION</scope>
    <source>
        <strain evidence="3">cv. Bd21</strain>
    </source>
</reference>
<dbReference type="AlphaFoldDB" id="A0A0Q3IF22"/>
<dbReference type="Proteomes" id="UP000008810">
    <property type="component" value="Chromosome 2"/>
</dbReference>
<reference evidence="2" key="2">
    <citation type="submission" date="2017-06" db="EMBL/GenBank/DDBJ databases">
        <title>WGS assembly of Brachypodium distachyon.</title>
        <authorList>
            <consortium name="The International Brachypodium Initiative"/>
            <person name="Lucas S."/>
            <person name="Harmon-Smith M."/>
            <person name="Lail K."/>
            <person name="Tice H."/>
            <person name="Grimwood J."/>
            <person name="Bruce D."/>
            <person name="Barry K."/>
            <person name="Shu S."/>
            <person name="Lindquist E."/>
            <person name="Wang M."/>
            <person name="Pitluck S."/>
            <person name="Vogel J.P."/>
            <person name="Garvin D.F."/>
            <person name="Mockler T.C."/>
            <person name="Schmutz J."/>
            <person name="Rokhsar D."/>
            <person name="Bevan M.W."/>
        </authorList>
    </citation>
    <scope>NUCLEOTIDE SEQUENCE</scope>
    <source>
        <strain evidence="2">Bd21</strain>
    </source>
</reference>
<feature type="region of interest" description="Disordered" evidence="1">
    <location>
        <begin position="404"/>
        <end position="423"/>
    </location>
</feature>
<evidence type="ECO:0000313" key="3">
    <source>
        <dbReference type="EnsemblPlants" id="KQK04539"/>
    </source>
</evidence>
<evidence type="ECO:0000313" key="2">
    <source>
        <dbReference type="EMBL" id="KQK04539.1"/>
    </source>
</evidence>
<gene>
    <name evidence="3" type="primary">LOC104583078</name>
    <name evidence="2" type="ORF">BRADI_2g14126v3</name>
</gene>
<dbReference type="RefSeq" id="XP_010233093.2">
    <property type="nucleotide sequence ID" value="XM_010234791.2"/>
</dbReference>
<feature type="region of interest" description="Disordered" evidence="1">
    <location>
        <begin position="495"/>
        <end position="534"/>
    </location>
</feature>
<dbReference type="EMBL" id="CM000881">
    <property type="protein sequence ID" value="KQK04539.1"/>
    <property type="molecule type" value="Genomic_DNA"/>
</dbReference>
<dbReference type="EnsemblPlants" id="KQK04539">
    <property type="protein sequence ID" value="KQK04539"/>
    <property type="gene ID" value="BRADI_2g14126v3"/>
</dbReference>